<dbReference type="InterPro" id="IPR023614">
    <property type="entry name" value="Porin_dom_sf"/>
</dbReference>
<dbReference type="Pfam" id="PF13609">
    <property type="entry name" value="Porin_4"/>
    <property type="match status" value="1"/>
</dbReference>
<proteinExistence type="predicted"/>
<keyword evidence="5" id="KW-0812">Transmembrane</keyword>
<evidence type="ECO:0000256" key="1">
    <source>
        <dbReference type="ARBA" id="ARBA00004571"/>
    </source>
</evidence>
<dbReference type="EMBL" id="RYYV01000004">
    <property type="protein sequence ID" value="RUL77642.1"/>
    <property type="molecule type" value="Genomic_DNA"/>
</dbReference>
<keyword evidence="6" id="KW-0732">Signal</keyword>
<evidence type="ECO:0000256" key="2">
    <source>
        <dbReference type="ARBA" id="ARBA00011233"/>
    </source>
</evidence>
<evidence type="ECO:0000256" key="10">
    <source>
        <dbReference type="ARBA" id="ARBA00023237"/>
    </source>
</evidence>
<protein>
    <submittedName>
        <fullName evidence="12">Porin</fullName>
    </submittedName>
</protein>
<dbReference type="GO" id="GO:0009279">
    <property type="term" value="C:cell outer membrane"/>
    <property type="evidence" value="ECO:0007669"/>
    <property type="project" value="UniProtKB-SubCell"/>
</dbReference>
<dbReference type="Proteomes" id="UP000274358">
    <property type="component" value="Unassembled WGS sequence"/>
</dbReference>
<evidence type="ECO:0000256" key="9">
    <source>
        <dbReference type="ARBA" id="ARBA00023136"/>
    </source>
</evidence>
<gene>
    <name evidence="12" type="ORF">EKH80_07140</name>
</gene>
<keyword evidence="10" id="KW-0998">Cell outer membrane</keyword>
<dbReference type="AlphaFoldDB" id="A0A432M7X7"/>
<evidence type="ECO:0000256" key="7">
    <source>
        <dbReference type="ARBA" id="ARBA00023065"/>
    </source>
</evidence>
<dbReference type="PANTHER" id="PTHR34501">
    <property type="entry name" value="PROTEIN YDDL-RELATED"/>
    <property type="match status" value="1"/>
</dbReference>
<keyword evidence="4" id="KW-1134">Transmembrane beta strand</keyword>
<keyword evidence="13" id="KW-1185">Reference proteome</keyword>
<evidence type="ECO:0000256" key="3">
    <source>
        <dbReference type="ARBA" id="ARBA00022448"/>
    </source>
</evidence>
<sequence length="455" mass="49498">MNCKRIAMESVARKGMGRSALALLVMGMLAPSETKAAEDELTWHGITLYGVYDIGVAYLRAGAKVSGSSAAGLNYFINKTAHQSLVSIAPNGLSQSSIGLRGKQKIAGDFDFVFKLETGFSPHSFRLTNGLQSLVDNNGVPQSRQRAAGDSSRAGQTFNGPAYWGISSKTYGSLTLGRNNLPDRDAMSHYDPLAGSYAFSILSYSNAAAGIGVTEDGRLDNSIKYAYQYKHFRISGLFQPGYTQGSPGMAKNIDVGFDQGRWSMDIAWGHKNTALSASSLTAGQMAKGAPPDSLVATVSDNTSYLAMAKYRLDHWTLYAGIANLRLRNPSHALAAPLQGLGGYWFSVVNDSAYPHAKVLTVYWIGFDHPITAKLDLAAGWYYYHQNAYGKTQCSGSDSPQCYGTQTMPSVRMDYRINGHFDTYAGVMYSRVRGGLASGYLHRWNVDPMIGIRFRF</sequence>
<name>A0A432M7X7_9GAMM</name>
<evidence type="ECO:0000313" key="13">
    <source>
        <dbReference type="Proteomes" id="UP000274358"/>
    </source>
</evidence>
<dbReference type="PANTHER" id="PTHR34501:SF9">
    <property type="entry name" value="MAJOR OUTER MEMBRANE PROTEIN P.IA"/>
    <property type="match status" value="1"/>
</dbReference>
<dbReference type="GO" id="GO:0046930">
    <property type="term" value="C:pore complex"/>
    <property type="evidence" value="ECO:0007669"/>
    <property type="project" value="UniProtKB-KW"/>
</dbReference>
<reference evidence="12 13" key="1">
    <citation type="submission" date="2018-12" db="EMBL/GenBank/DDBJ databases">
        <title>Dyella dinghuensis sp. nov. DHOA06 and Dyella choica sp. nov. 4M-K27, isolated from forest soil.</title>
        <authorList>
            <person name="Qiu L.-H."/>
            <person name="Gao Z.-H."/>
        </authorList>
    </citation>
    <scope>NUCLEOTIDE SEQUENCE [LARGE SCALE GENOMIC DNA]</scope>
    <source>
        <strain evidence="12 13">4M-K27</strain>
    </source>
</reference>
<evidence type="ECO:0000256" key="5">
    <source>
        <dbReference type="ARBA" id="ARBA00022692"/>
    </source>
</evidence>
<evidence type="ECO:0000313" key="12">
    <source>
        <dbReference type="EMBL" id="RUL77642.1"/>
    </source>
</evidence>
<comment type="subunit">
    <text evidence="2">Homotrimer.</text>
</comment>
<keyword evidence="7" id="KW-0406">Ion transport</keyword>
<feature type="domain" description="Porin" evidence="11">
    <location>
        <begin position="22"/>
        <end position="433"/>
    </location>
</feature>
<evidence type="ECO:0000256" key="8">
    <source>
        <dbReference type="ARBA" id="ARBA00023114"/>
    </source>
</evidence>
<dbReference type="GO" id="GO:0015288">
    <property type="term" value="F:porin activity"/>
    <property type="evidence" value="ECO:0007669"/>
    <property type="project" value="UniProtKB-KW"/>
</dbReference>
<dbReference type="Gene3D" id="2.40.160.10">
    <property type="entry name" value="Porin"/>
    <property type="match status" value="1"/>
</dbReference>
<dbReference type="SUPFAM" id="SSF56935">
    <property type="entry name" value="Porins"/>
    <property type="match status" value="1"/>
</dbReference>
<dbReference type="InterPro" id="IPR033900">
    <property type="entry name" value="Gram_neg_porin_domain"/>
</dbReference>
<keyword evidence="9" id="KW-0472">Membrane</keyword>
<dbReference type="CDD" id="cd00342">
    <property type="entry name" value="gram_neg_porins"/>
    <property type="match status" value="1"/>
</dbReference>
<accession>A0A432M7X7</accession>
<evidence type="ECO:0000256" key="6">
    <source>
        <dbReference type="ARBA" id="ARBA00022729"/>
    </source>
</evidence>
<evidence type="ECO:0000259" key="11">
    <source>
        <dbReference type="Pfam" id="PF13609"/>
    </source>
</evidence>
<keyword evidence="3" id="KW-0813">Transport</keyword>
<evidence type="ECO:0000256" key="4">
    <source>
        <dbReference type="ARBA" id="ARBA00022452"/>
    </source>
</evidence>
<comment type="subcellular location">
    <subcellularLocation>
        <location evidence="1">Cell outer membrane</location>
        <topology evidence="1">Multi-pass membrane protein</topology>
    </subcellularLocation>
</comment>
<keyword evidence="8" id="KW-0626">Porin</keyword>
<dbReference type="InterPro" id="IPR050298">
    <property type="entry name" value="Gram-neg_bact_OMP"/>
</dbReference>
<dbReference type="GO" id="GO:0006811">
    <property type="term" value="P:monoatomic ion transport"/>
    <property type="evidence" value="ECO:0007669"/>
    <property type="project" value="UniProtKB-KW"/>
</dbReference>
<comment type="caution">
    <text evidence="12">The sequence shown here is derived from an EMBL/GenBank/DDBJ whole genome shotgun (WGS) entry which is preliminary data.</text>
</comment>
<organism evidence="12 13">
    <name type="scientific">Dyella choica</name>
    <dbReference type="NCBI Taxonomy" id="1927959"/>
    <lineage>
        <taxon>Bacteria</taxon>
        <taxon>Pseudomonadati</taxon>
        <taxon>Pseudomonadota</taxon>
        <taxon>Gammaproteobacteria</taxon>
        <taxon>Lysobacterales</taxon>
        <taxon>Rhodanobacteraceae</taxon>
        <taxon>Dyella</taxon>
    </lineage>
</organism>
<dbReference type="RefSeq" id="WP_126684037.1">
    <property type="nucleotide sequence ID" value="NZ_RYYV01000004.1"/>
</dbReference>